<keyword evidence="2 4" id="KW-0863">Zinc-finger</keyword>
<evidence type="ECO:0000313" key="8">
    <source>
        <dbReference type="Proteomes" id="UP000824890"/>
    </source>
</evidence>
<evidence type="ECO:0000256" key="1">
    <source>
        <dbReference type="ARBA" id="ARBA00022723"/>
    </source>
</evidence>
<comment type="caution">
    <text evidence="7">The sequence shown here is derived from an EMBL/GenBank/DDBJ whole genome shotgun (WGS) entry which is preliminary data.</text>
</comment>
<feature type="region of interest" description="Disordered" evidence="5">
    <location>
        <begin position="334"/>
        <end position="364"/>
    </location>
</feature>
<accession>A0ABQ8C123</accession>
<keyword evidence="3" id="KW-0862">Zinc</keyword>
<reference evidence="7 8" key="1">
    <citation type="submission" date="2021-05" db="EMBL/GenBank/DDBJ databases">
        <title>Genome Assembly of Synthetic Allotetraploid Brassica napus Reveals Homoeologous Exchanges between Subgenomes.</title>
        <authorList>
            <person name="Davis J.T."/>
        </authorList>
    </citation>
    <scope>NUCLEOTIDE SEQUENCE [LARGE SCALE GENOMIC DNA]</scope>
    <source>
        <strain evidence="8">cv. Da-Ae</strain>
        <tissue evidence="7">Seedling</tissue>
    </source>
</reference>
<proteinExistence type="predicted"/>
<dbReference type="InterPro" id="IPR007527">
    <property type="entry name" value="Znf_SWIM"/>
</dbReference>
<dbReference type="InterPro" id="IPR006564">
    <property type="entry name" value="Znf_PMZ"/>
</dbReference>
<name>A0ABQ8C123_BRANA</name>
<evidence type="ECO:0000256" key="5">
    <source>
        <dbReference type="SAM" id="MobiDB-lite"/>
    </source>
</evidence>
<sequence>WQKVDITTPRWLNWDRKEMFGVLLNHCLVGEGRRTCTSAMDDQCLVLSGDWVCGDEGKWDFVIEKNQMGRMVEIHPGLGFKELEDNVLREFRLDEGHFRVSLSYWPPSSFELATGIRTPPVLITSDCSLKYFCQHMKVKGGMNLFARFDAKPKDVDTEVVDDSGMCFVSPTAARFQGSGEFGSGRSRKGYLSSAASKTKVINLEDDDDFVREVEKVEGIMFSDSCKAEEVSGCSLGTDEEENVERELDEIELRPRGYDKEFWDPLLAGDYGGSNAVNVVFNEDEIVEGLKKKNGPRSYFCDTNSCFDHWVEVGGGSVGDNKAKVENFGGVGSDDVGSGGGVGSGGAGSGGGVGSGGAGSGGGVGSGGSKINSVSSWSSEIVGKFGGKDQVMLAERKCSCKYFDDIKIPCGHAMLAADGVGVPYDTLCGHWYKTTTWRETYTGVINPDGDPRDFEIPEEVSSMVLYPPITKRQAGRRRKTRIPSTGEYPAPKKKLVPNKCGRCRVEGHNRTNCTNPI</sequence>
<evidence type="ECO:0000259" key="6">
    <source>
        <dbReference type="PROSITE" id="PS50966"/>
    </source>
</evidence>
<feature type="domain" description="SWIM-type" evidence="6">
    <location>
        <begin position="388"/>
        <end position="420"/>
    </location>
</feature>
<dbReference type="SMART" id="SM00575">
    <property type="entry name" value="ZnF_PMZ"/>
    <property type="match status" value="1"/>
</dbReference>
<dbReference type="Proteomes" id="UP000824890">
    <property type="component" value="Unassembled WGS sequence"/>
</dbReference>
<dbReference type="EMBL" id="JAGKQM010000009">
    <property type="protein sequence ID" value="KAH0910752.1"/>
    <property type="molecule type" value="Genomic_DNA"/>
</dbReference>
<protein>
    <recommendedName>
        <fullName evidence="6">SWIM-type domain-containing protein</fullName>
    </recommendedName>
</protein>
<feature type="non-terminal residue" evidence="7">
    <location>
        <position position="1"/>
    </location>
</feature>
<evidence type="ECO:0000256" key="2">
    <source>
        <dbReference type="ARBA" id="ARBA00022771"/>
    </source>
</evidence>
<evidence type="ECO:0000256" key="4">
    <source>
        <dbReference type="PROSITE-ProRule" id="PRU00325"/>
    </source>
</evidence>
<evidence type="ECO:0000256" key="3">
    <source>
        <dbReference type="ARBA" id="ARBA00022833"/>
    </source>
</evidence>
<dbReference type="PROSITE" id="PS50966">
    <property type="entry name" value="ZF_SWIM"/>
    <property type="match status" value="1"/>
</dbReference>
<gene>
    <name evidence="7" type="ORF">HID58_034073</name>
</gene>
<organism evidence="7 8">
    <name type="scientific">Brassica napus</name>
    <name type="common">Rape</name>
    <dbReference type="NCBI Taxonomy" id="3708"/>
    <lineage>
        <taxon>Eukaryota</taxon>
        <taxon>Viridiplantae</taxon>
        <taxon>Streptophyta</taxon>
        <taxon>Embryophyta</taxon>
        <taxon>Tracheophyta</taxon>
        <taxon>Spermatophyta</taxon>
        <taxon>Magnoliopsida</taxon>
        <taxon>eudicotyledons</taxon>
        <taxon>Gunneridae</taxon>
        <taxon>Pentapetalae</taxon>
        <taxon>rosids</taxon>
        <taxon>malvids</taxon>
        <taxon>Brassicales</taxon>
        <taxon>Brassicaceae</taxon>
        <taxon>Brassiceae</taxon>
        <taxon>Brassica</taxon>
    </lineage>
</organism>
<keyword evidence="8" id="KW-1185">Reference proteome</keyword>
<keyword evidence="1" id="KW-0479">Metal-binding</keyword>
<evidence type="ECO:0000313" key="7">
    <source>
        <dbReference type="EMBL" id="KAH0910752.1"/>
    </source>
</evidence>